<evidence type="ECO:0008006" key="4">
    <source>
        <dbReference type="Google" id="ProtNLM"/>
    </source>
</evidence>
<dbReference type="Proteomes" id="UP000635071">
    <property type="component" value="Unassembled WGS sequence"/>
</dbReference>
<reference evidence="2" key="2">
    <citation type="submission" date="2020-09" db="EMBL/GenBank/DDBJ databases">
        <authorList>
            <person name="Sun Q."/>
            <person name="Zhou Y."/>
        </authorList>
    </citation>
    <scope>NUCLEOTIDE SEQUENCE</scope>
    <source>
        <strain evidence="2">CGMCC 1.15519</strain>
    </source>
</reference>
<dbReference type="NCBIfam" id="TIGR04433">
    <property type="entry name" value="UrcA_uranyl"/>
    <property type="match status" value="1"/>
</dbReference>
<dbReference type="InterPro" id="IPR030972">
    <property type="entry name" value="UrcA_uranyl"/>
</dbReference>
<comment type="caution">
    <text evidence="2">The sequence shown here is derived from an EMBL/GenBank/DDBJ whole genome shotgun (WGS) entry which is preliminary data.</text>
</comment>
<keyword evidence="1" id="KW-0732">Signal</keyword>
<sequence length="98" mass="10511">MFKFLVVALLAAAPVMAQAEIVTRNVRVADLDLRSPAGLAELDRRIDRAARQVCETGGVKPIWEHRIAETCRTGAVAGAMGEREAVLAAAQTTRLAAR</sequence>
<protein>
    <recommendedName>
        <fullName evidence="4">UrcA family protein</fullName>
    </recommendedName>
</protein>
<evidence type="ECO:0000256" key="1">
    <source>
        <dbReference type="SAM" id="SignalP"/>
    </source>
</evidence>
<keyword evidence="3" id="KW-1185">Reference proteome</keyword>
<dbReference type="AlphaFoldDB" id="A0A916ZJJ4"/>
<evidence type="ECO:0000313" key="2">
    <source>
        <dbReference type="EMBL" id="GGE01035.1"/>
    </source>
</evidence>
<name>A0A916ZJJ4_9SPHN</name>
<feature type="chain" id="PRO_5038059187" description="UrcA family protein" evidence="1">
    <location>
        <begin position="20"/>
        <end position="98"/>
    </location>
</feature>
<gene>
    <name evidence="2" type="ORF">GCM10011529_04140</name>
</gene>
<feature type="signal peptide" evidence="1">
    <location>
        <begin position="1"/>
        <end position="19"/>
    </location>
</feature>
<reference evidence="2" key="1">
    <citation type="journal article" date="2014" name="Int. J. Syst. Evol. Microbiol.">
        <title>Complete genome sequence of Corynebacterium casei LMG S-19264T (=DSM 44701T), isolated from a smear-ripened cheese.</title>
        <authorList>
            <consortium name="US DOE Joint Genome Institute (JGI-PGF)"/>
            <person name="Walter F."/>
            <person name="Albersmeier A."/>
            <person name="Kalinowski J."/>
            <person name="Ruckert C."/>
        </authorList>
    </citation>
    <scope>NUCLEOTIDE SEQUENCE</scope>
    <source>
        <strain evidence="2">CGMCC 1.15519</strain>
    </source>
</reference>
<proteinExistence type="predicted"/>
<evidence type="ECO:0000313" key="3">
    <source>
        <dbReference type="Proteomes" id="UP000635071"/>
    </source>
</evidence>
<accession>A0A916ZJJ4</accession>
<dbReference type="EMBL" id="BMJM01000001">
    <property type="protein sequence ID" value="GGE01035.1"/>
    <property type="molecule type" value="Genomic_DNA"/>
</dbReference>
<organism evidence="2 3">
    <name type="scientific">Sandarakinorhabdus glacialis</name>
    <dbReference type="NCBI Taxonomy" id="1614636"/>
    <lineage>
        <taxon>Bacteria</taxon>
        <taxon>Pseudomonadati</taxon>
        <taxon>Pseudomonadota</taxon>
        <taxon>Alphaproteobacteria</taxon>
        <taxon>Sphingomonadales</taxon>
        <taxon>Sphingosinicellaceae</taxon>
        <taxon>Sandarakinorhabdus</taxon>
    </lineage>
</organism>
<dbReference type="RefSeq" id="WP_243450504.1">
    <property type="nucleotide sequence ID" value="NZ_BMJM01000001.1"/>
</dbReference>